<gene>
    <name evidence="1" type="ORF">FKW44_008278</name>
</gene>
<name>A0A7T8QU58_CALRO</name>
<keyword evidence="2" id="KW-1185">Reference proteome</keyword>
<dbReference type="EMBL" id="CP045894">
    <property type="protein sequence ID" value="QQP55176.1"/>
    <property type="molecule type" value="Genomic_DNA"/>
</dbReference>
<organism evidence="1 2">
    <name type="scientific">Caligus rogercresseyi</name>
    <name type="common">Sea louse</name>
    <dbReference type="NCBI Taxonomy" id="217165"/>
    <lineage>
        <taxon>Eukaryota</taxon>
        <taxon>Metazoa</taxon>
        <taxon>Ecdysozoa</taxon>
        <taxon>Arthropoda</taxon>
        <taxon>Crustacea</taxon>
        <taxon>Multicrustacea</taxon>
        <taxon>Hexanauplia</taxon>
        <taxon>Copepoda</taxon>
        <taxon>Siphonostomatoida</taxon>
        <taxon>Caligidae</taxon>
        <taxon>Caligus</taxon>
    </lineage>
</organism>
<dbReference type="OrthoDB" id="2499658at2759"/>
<feature type="non-terminal residue" evidence="1">
    <location>
        <position position="103"/>
    </location>
</feature>
<reference evidence="2" key="1">
    <citation type="submission" date="2021-01" db="EMBL/GenBank/DDBJ databases">
        <title>Caligus Genome Assembly.</title>
        <authorList>
            <person name="Gallardo-Escarate C."/>
        </authorList>
    </citation>
    <scope>NUCLEOTIDE SEQUENCE [LARGE SCALE GENOMIC DNA]</scope>
</reference>
<sequence>MSVSAVNREAYLSKLDEALKNKAGNTIVIDKQYYESISSSLQRLRLDCKPRSSQEYLWKSRYELIDCNGVLKVAKRGLNKLIVPKEDLFDTIFEVHIKLGHAG</sequence>
<evidence type="ECO:0000313" key="1">
    <source>
        <dbReference type="EMBL" id="QQP55176.1"/>
    </source>
</evidence>
<proteinExistence type="predicted"/>
<dbReference type="Proteomes" id="UP000595437">
    <property type="component" value="Chromosome 5"/>
</dbReference>
<protein>
    <submittedName>
        <fullName evidence="1">Uncharacterized protein</fullName>
    </submittedName>
</protein>
<dbReference type="AlphaFoldDB" id="A0A7T8QU58"/>
<accession>A0A7T8QU58</accession>
<evidence type="ECO:0000313" key="2">
    <source>
        <dbReference type="Proteomes" id="UP000595437"/>
    </source>
</evidence>